<dbReference type="Proteomes" id="UP000463939">
    <property type="component" value="Chromosome"/>
</dbReference>
<organism evidence="7 8">
    <name type="scientific">Sulfuriferula nivalis</name>
    <dbReference type="NCBI Taxonomy" id="2675298"/>
    <lineage>
        <taxon>Bacteria</taxon>
        <taxon>Pseudomonadati</taxon>
        <taxon>Pseudomonadota</taxon>
        <taxon>Betaproteobacteria</taxon>
        <taxon>Nitrosomonadales</taxon>
        <taxon>Sulfuricellaceae</taxon>
        <taxon>Sulfuriferula</taxon>
    </lineage>
</organism>
<dbReference type="PROSITE" id="PS51935">
    <property type="entry name" value="NLPC_P60"/>
    <property type="match status" value="1"/>
</dbReference>
<evidence type="ECO:0000256" key="5">
    <source>
        <dbReference type="SAM" id="SignalP"/>
    </source>
</evidence>
<dbReference type="GO" id="GO:0008234">
    <property type="term" value="F:cysteine-type peptidase activity"/>
    <property type="evidence" value="ECO:0007669"/>
    <property type="project" value="UniProtKB-KW"/>
</dbReference>
<reference evidence="8" key="1">
    <citation type="submission" date="2019-11" db="EMBL/GenBank/DDBJ databases">
        <title>Isolation and characterization of a novel species in the genus Sulfuriferula.</title>
        <authorList>
            <person name="Mochizuki J."/>
            <person name="Kojima H."/>
            <person name="Fukui M."/>
        </authorList>
    </citation>
    <scope>NUCLEOTIDE SEQUENCE [LARGE SCALE GENOMIC DNA]</scope>
    <source>
        <strain evidence="8">SGTM</strain>
    </source>
</reference>
<dbReference type="InterPro" id="IPR038765">
    <property type="entry name" value="Papain-like_cys_pep_sf"/>
</dbReference>
<keyword evidence="2" id="KW-0645">Protease</keyword>
<name>A0A809RJ08_9PROT</name>
<feature type="signal peptide" evidence="5">
    <location>
        <begin position="1"/>
        <end position="21"/>
    </location>
</feature>
<evidence type="ECO:0000313" key="8">
    <source>
        <dbReference type="Proteomes" id="UP000463939"/>
    </source>
</evidence>
<feature type="domain" description="NlpC/P60" evidence="6">
    <location>
        <begin position="29"/>
        <end position="154"/>
    </location>
</feature>
<dbReference type="InterPro" id="IPR051202">
    <property type="entry name" value="Peptidase_C40"/>
</dbReference>
<dbReference type="AlphaFoldDB" id="A0A809RJ08"/>
<protein>
    <recommendedName>
        <fullName evidence="6">NlpC/P60 domain-containing protein</fullName>
    </recommendedName>
</protein>
<evidence type="ECO:0000256" key="3">
    <source>
        <dbReference type="ARBA" id="ARBA00022801"/>
    </source>
</evidence>
<dbReference type="SUPFAM" id="SSF54001">
    <property type="entry name" value="Cysteine proteinases"/>
    <property type="match status" value="1"/>
</dbReference>
<feature type="chain" id="PRO_5032576658" description="NlpC/P60 domain-containing protein" evidence="5">
    <location>
        <begin position="22"/>
        <end position="177"/>
    </location>
</feature>
<evidence type="ECO:0000256" key="4">
    <source>
        <dbReference type="ARBA" id="ARBA00022807"/>
    </source>
</evidence>
<keyword evidence="8" id="KW-1185">Reference proteome</keyword>
<dbReference type="Pfam" id="PF00877">
    <property type="entry name" value="NLPC_P60"/>
    <property type="match status" value="1"/>
</dbReference>
<keyword evidence="5" id="KW-0732">Signal</keyword>
<dbReference type="PANTHER" id="PTHR47053:SF1">
    <property type="entry name" value="MUREIN DD-ENDOPEPTIDASE MEPH-RELATED"/>
    <property type="match status" value="1"/>
</dbReference>
<evidence type="ECO:0000256" key="1">
    <source>
        <dbReference type="ARBA" id="ARBA00007074"/>
    </source>
</evidence>
<keyword evidence="4" id="KW-0788">Thiol protease</keyword>
<dbReference type="GO" id="GO:0006508">
    <property type="term" value="P:proteolysis"/>
    <property type="evidence" value="ECO:0007669"/>
    <property type="project" value="UniProtKB-KW"/>
</dbReference>
<evidence type="ECO:0000259" key="6">
    <source>
        <dbReference type="PROSITE" id="PS51935"/>
    </source>
</evidence>
<evidence type="ECO:0000256" key="2">
    <source>
        <dbReference type="ARBA" id="ARBA00022670"/>
    </source>
</evidence>
<accession>A0A809RJ08</accession>
<dbReference type="Gene3D" id="3.90.1720.10">
    <property type="entry name" value="endopeptidase domain like (from Nostoc punctiforme)"/>
    <property type="match status" value="1"/>
</dbReference>
<evidence type="ECO:0000313" key="7">
    <source>
        <dbReference type="EMBL" id="BBP01485.1"/>
    </source>
</evidence>
<dbReference type="InterPro" id="IPR000064">
    <property type="entry name" value="NLP_P60_dom"/>
</dbReference>
<dbReference type="RefSeq" id="WP_162085258.1">
    <property type="nucleotide sequence ID" value="NZ_AP021881.1"/>
</dbReference>
<dbReference type="EMBL" id="AP021881">
    <property type="protein sequence ID" value="BBP01485.1"/>
    <property type="molecule type" value="Genomic_DNA"/>
</dbReference>
<comment type="similarity">
    <text evidence="1">Belongs to the peptidase C40 family.</text>
</comment>
<keyword evidence="3" id="KW-0378">Hydrolase</keyword>
<proteinExistence type="inferred from homology"/>
<sequence length="177" mass="19085">MRIFKHLLLAILIFTQTPSWADDDAANSTPTRTELAMFAMGLVGAVYKPGGDNPSTGMDCSGFVKYVFSQVAGLKLPHNALAMSKISTEISKTELKPGDLVFFKTMKATFSHVGIYLGENRFIHAASSKTGVVMISHLDDPYWSSNFNGARRLLNPIAALSSTANAASTPNLPTITE</sequence>
<dbReference type="PANTHER" id="PTHR47053">
    <property type="entry name" value="MUREIN DD-ENDOPEPTIDASE MEPH-RELATED"/>
    <property type="match status" value="1"/>
</dbReference>
<dbReference type="KEGG" id="sniv:SFSGTM_21930"/>
<gene>
    <name evidence="7" type="ORF">SFSGTM_21930</name>
</gene>